<feature type="compositionally biased region" description="Basic and acidic residues" evidence="5">
    <location>
        <begin position="640"/>
        <end position="683"/>
    </location>
</feature>
<dbReference type="GO" id="GO:0023051">
    <property type="term" value="P:regulation of signaling"/>
    <property type="evidence" value="ECO:0007669"/>
    <property type="project" value="InterPro"/>
</dbReference>
<feature type="compositionally biased region" description="Basic and acidic residues" evidence="5">
    <location>
        <begin position="1235"/>
        <end position="1266"/>
    </location>
</feature>
<organism evidence="8 9">
    <name type="scientific">Accipiter nisus</name>
    <name type="common">Eurasian sparrowhawk</name>
    <dbReference type="NCBI Taxonomy" id="211598"/>
    <lineage>
        <taxon>Eukaryota</taxon>
        <taxon>Metazoa</taxon>
        <taxon>Chordata</taxon>
        <taxon>Craniata</taxon>
        <taxon>Vertebrata</taxon>
        <taxon>Euteleostomi</taxon>
        <taxon>Archelosauria</taxon>
        <taxon>Archosauria</taxon>
        <taxon>Dinosauria</taxon>
        <taxon>Saurischia</taxon>
        <taxon>Theropoda</taxon>
        <taxon>Coelurosauria</taxon>
        <taxon>Aves</taxon>
        <taxon>Neognathae</taxon>
        <taxon>Neoaves</taxon>
        <taxon>Telluraves</taxon>
        <taxon>Accipitrimorphae</taxon>
        <taxon>Accipitriformes</taxon>
        <taxon>Accipitridae</taxon>
        <taxon>Accipitrinae</taxon>
        <taxon>Accipiter</taxon>
    </lineage>
</organism>
<feature type="compositionally biased region" description="Low complexity" evidence="5">
    <location>
        <begin position="903"/>
        <end position="914"/>
    </location>
</feature>
<proteinExistence type="predicted"/>
<feature type="compositionally biased region" description="Polar residues" evidence="5">
    <location>
        <begin position="1153"/>
        <end position="1173"/>
    </location>
</feature>
<feature type="compositionally biased region" description="Basic and acidic residues" evidence="5">
    <location>
        <begin position="1197"/>
        <end position="1209"/>
    </location>
</feature>
<feature type="compositionally biased region" description="Low complexity" evidence="5">
    <location>
        <begin position="1433"/>
        <end position="1450"/>
    </location>
</feature>
<feature type="region of interest" description="Disordered" evidence="5">
    <location>
        <begin position="1302"/>
        <end position="1370"/>
    </location>
</feature>
<dbReference type="FunFam" id="2.10.110.10:FF:000041">
    <property type="entry name" value="LIM and calponin homology domains 1"/>
    <property type="match status" value="1"/>
</dbReference>
<evidence type="ECO:0000256" key="2">
    <source>
        <dbReference type="ARBA" id="ARBA00022833"/>
    </source>
</evidence>
<evidence type="ECO:0000313" key="9">
    <source>
        <dbReference type="Proteomes" id="UP000694541"/>
    </source>
</evidence>
<protein>
    <submittedName>
        <fullName evidence="8">LIM domain 7</fullName>
    </submittedName>
</protein>
<dbReference type="Gene3D" id="2.30.42.10">
    <property type="match status" value="1"/>
</dbReference>
<evidence type="ECO:0000256" key="1">
    <source>
        <dbReference type="ARBA" id="ARBA00022723"/>
    </source>
</evidence>
<keyword evidence="9" id="KW-1185">Reference proteome</keyword>
<dbReference type="SMART" id="SM00132">
    <property type="entry name" value="LIM"/>
    <property type="match status" value="1"/>
</dbReference>
<dbReference type="GO" id="GO:0030155">
    <property type="term" value="P:regulation of cell adhesion"/>
    <property type="evidence" value="ECO:0007669"/>
    <property type="project" value="InterPro"/>
</dbReference>
<feature type="region of interest" description="Disordered" evidence="5">
    <location>
        <begin position="1235"/>
        <end position="1272"/>
    </location>
</feature>
<dbReference type="CDD" id="cd08368">
    <property type="entry name" value="LIM"/>
    <property type="match status" value="1"/>
</dbReference>
<feature type="compositionally biased region" description="Polar residues" evidence="5">
    <location>
        <begin position="1322"/>
        <end position="1350"/>
    </location>
</feature>
<keyword evidence="1 4" id="KW-0479">Metal-binding</keyword>
<dbReference type="Pfam" id="PF15949">
    <property type="entry name" value="DUF4757"/>
    <property type="match status" value="2"/>
</dbReference>
<feature type="domain" description="LIM zinc-binding" evidence="6">
    <location>
        <begin position="1506"/>
        <end position="1572"/>
    </location>
</feature>
<feature type="region of interest" description="Disordered" evidence="5">
    <location>
        <begin position="1046"/>
        <end position="1100"/>
    </location>
</feature>
<feature type="compositionally biased region" description="Polar residues" evidence="5">
    <location>
        <begin position="765"/>
        <end position="798"/>
    </location>
</feature>
<dbReference type="PROSITE" id="PS00478">
    <property type="entry name" value="LIM_DOMAIN_1"/>
    <property type="match status" value="1"/>
</dbReference>
<dbReference type="CDD" id="cd00136">
    <property type="entry name" value="PDZ_canonical"/>
    <property type="match status" value="1"/>
</dbReference>
<dbReference type="PANTHER" id="PTHR46767:SF1">
    <property type="entry name" value="LIM DOMAIN ONLY PROTEIN 7"/>
    <property type="match status" value="1"/>
</dbReference>
<reference evidence="8" key="1">
    <citation type="submission" date="2025-08" db="UniProtKB">
        <authorList>
            <consortium name="Ensembl"/>
        </authorList>
    </citation>
    <scope>IDENTIFICATION</scope>
</reference>
<dbReference type="Ensembl" id="ENSANIT00000003364.1">
    <property type="protein sequence ID" value="ENSANIP00000003256.1"/>
    <property type="gene ID" value="ENSANIG00000002234.1"/>
</dbReference>
<dbReference type="GO" id="GO:0046872">
    <property type="term" value="F:metal ion binding"/>
    <property type="evidence" value="ECO:0007669"/>
    <property type="project" value="UniProtKB-KW"/>
</dbReference>
<feature type="compositionally biased region" description="Basic and acidic residues" evidence="5">
    <location>
        <begin position="1139"/>
        <end position="1149"/>
    </location>
</feature>
<dbReference type="Pfam" id="PF00595">
    <property type="entry name" value="PDZ"/>
    <property type="match status" value="1"/>
</dbReference>
<dbReference type="Pfam" id="PF00412">
    <property type="entry name" value="LIM"/>
    <property type="match status" value="1"/>
</dbReference>
<feature type="region of interest" description="Disordered" evidence="5">
    <location>
        <begin position="637"/>
        <end position="800"/>
    </location>
</feature>
<dbReference type="InterPro" id="IPR029978">
    <property type="entry name" value="LMO-7"/>
</dbReference>
<dbReference type="InterPro" id="IPR031865">
    <property type="entry name" value="DUF4757"/>
</dbReference>
<dbReference type="InterPro" id="IPR001781">
    <property type="entry name" value="Znf_LIM"/>
</dbReference>
<dbReference type="SMART" id="SM00228">
    <property type="entry name" value="PDZ"/>
    <property type="match status" value="1"/>
</dbReference>
<dbReference type="PROSITE" id="PS50023">
    <property type="entry name" value="LIM_DOMAIN_2"/>
    <property type="match status" value="1"/>
</dbReference>
<feature type="region of interest" description="Disordered" evidence="5">
    <location>
        <begin position="22"/>
        <end position="79"/>
    </location>
</feature>
<feature type="compositionally biased region" description="Polar residues" evidence="5">
    <location>
        <begin position="1451"/>
        <end position="1464"/>
    </location>
</feature>
<feature type="region of interest" description="Disordered" evidence="5">
    <location>
        <begin position="1139"/>
        <end position="1209"/>
    </location>
</feature>
<evidence type="ECO:0000256" key="3">
    <source>
        <dbReference type="ARBA" id="ARBA00023038"/>
    </source>
</evidence>
<reference evidence="8" key="2">
    <citation type="submission" date="2025-09" db="UniProtKB">
        <authorList>
            <consortium name="Ensembl"/>
        </authorList>
    </citation>
    <scope>IDENTIFICATION</scope>
</reference>
<feature type="compositionally biased region" description="Basic and acidic residues" evidence="5">
    <location>
        <begin position="1351"/>
        <end position="1368"/>
    </location>
</feature>
<dbReference type="InterPro" id="IPR001478">
    <property type="entry name" value="PDZ"/>
</dbReference>
<feature type="compositionally biased region" description="Polar residues" evidence="5">
    <location>
        <begin position="719"/>
        <end position="729"/>
    </location>
</feature>
<evidence type="ECO:0000259" key="7">
    <source>
        <dbReference type="PROSITE" id="PS50106"/>
    </source>
</evidence>
<dbReference type="SUPFAM" id="SSF50156">
    <property type="entry name" value="PDZ domain-like"/>
    <property type="match status" value="1"/>
</dbReference>
<dbReference type="PANTHER" id="PTHR46767">
    <property type="entry name" value="LIM DOMAIN ONLY PROTEIN 7"/>
    <property type="match status" value="1"/>
</dbReference>
<feature type="region of interest" description="Disordered" evidence="5">
    <location>
        <begin position="1433"/>
        <end position="1500"/>
    </location>
</feature>
<keyword evidence="3 4" id="KW-0440">LIM domain</keyword>
<feature type="region of interest" description="Disordered" evidence="5">
    <location>
        <begin position="838"/>
        <end position="928"/>
    </location>
</feature>
<dbReference type="Gene3D" id="2.10.110.10">
    <property type="entry name" value="Cysteine Rich Protein"/>
    <property type="match status" value="1"/>
</dbReference>
<evidence type="ECO:0000256" key="5">
    <source>
        <dbReference type="SAM" id="MobiDB-lite"/>
    </source>
</evidence>
<feature type="compositionally biased region" description="Polar residues" evidence="5">
    <location>
        <begin position="1486"/>
        <end position="1500"/>
    </location>
</feature>
<dbReference type="Proteomes" id="UP000694541">
    <property type="component" value="Unplaced"/>
</dbReference>
<evidence type="ECO:0000256" key="4">
    <source>
        <dbReference type="PROSITE-ProRule" id="PRU00125"/>
    </source>
</evidence>
<accession>A0A8B9M5W6</accession>
<sequence>MHDSHKDDRSYRRISVIEPKPTTDFNRFLPNKNKQTAYVPAPLRKKRTEKNEDNRRSWASPVFTEADGTFSSGRERNPVASCQNSRAECGLTNPASLQMIYEYGSGSDSEDERRLPDVVMDDLAKRRFLVKKSPVSSAAPGHRFVLRNDSPKSCSQESYPAGPLAAMLEPLSNQRRQRQLDTKEENKPRVNIPSELSGYFDEDEEEEIGIPNIEKDDLYFRKLSSSAANTVVAFDKFLPKFWTPEEELLWKKIRKSSFKPWYKEIQGFSRKKSDFEDEEFAYKQSSAIVANQPRPSFDWNSSCRRDQNYKPAAEYVGSSLSQIAEGKILEAPDQPSQFSLLQALQKYSDYLSSETKTKIDPTSGPRLIKCRKNISFVPGCKQGDAENGYLYPDLENDDLFVRKTGAFHVNQVVLQDPWYFKKFSEQEPPLEGEIILQPREGQPVIPDLERDDMIFRKILSQKKEVPLSGAPDKYHPALFPDPWSLPEEIRSKFLCLLEKTTTPEERKSNGRVLSPSARHKKDDMLTRKIESWKVGSNVQPVNFIPGPCSEEDWKKWEAIREASKVRHKKRQMVERLFQKLSDEQGSKSLNDVSAEELQSLRKIRYEELQRIKEQLQEQDLKWQEDLAKWKNRRKSFTSELQKKKEEREEIERRASEVSERSTKSLKEMQQEREDRDQDSYGQRKHDRRWTYSLNDDVFSEEKAPSTQSAAKDYLLEDASYSTKDSSSGYAAQPRKENLPESSAAHEAPAPPKSLAEEQSSALLSTRYSVNAQTGSAQVSASLPRSYQKTDTSRLTSVVTPRPFGVHSRGISSLPRSFTMDDTQKYNGEVEKAKRTQTLFTSSSFSQPDSAHPLSASAFRSRGEEEEEEEKEGVQSTLSPSLALPVKSQDQDAGSSILKPEYCSPPDSLSLASSAENVSLPEPEDSKPLEQYSDMRISINQRPGHSRSFGFTTNWSSSGVFVHTVEEGSPAALCQLHVDDEIIAINGTKVSRMDYSQWEEAINRALETGNLVMDVRRYGKNGTSENKWIDATSGELVSNVSTISTKRDFSSSLRSSDTETKLINGMQGDLSSNEQRGGPEPAMPDLPVPSISAPSRRVWDQEEERKRQEKWQKEQDRLLQEKYKREQEKLREEWLRAKQEAEKESSKYFDEEQTVLTLNTTSVPARAPSVSSWRASPEANTLEEPEGDGGSEPAARLLGEEEERRKLQEERRIQEEAALRFEQERELQELELERQRKEREQQYAEEQRQQAEMEEQRQWAERQREVSVETSQYQRHYESYEVSKTIEDRPGHPLIDRHYERYEVSKTIEEQPGQSFADRNKSKSTSELNEFNTIRNGTQSKYSERSWNMGESQKKSQKEHNLSAAELERQQILQEMRKKTSLHTDSSWIRQRSSSIHKEPVSLYSNSMRRGESLDNLDSSRTSSWRHHSWLNQSASSSSLSSSQDLSRPVSTSNRAYMCTPSSSKAPPAGTAARAPSVSQAAPRAQSPLSASQPGSQTRSRSVSGKKICSYCNNVLGKGAAMIIESLGLCYHLHCFKCVACGCDLGGSRSGAEVRIRNNKLFCNDCYIRFKTGQPTSM</sequence>
<evidence type="ECO:0000259" key="6">
    <source>
        <dbReference type="PROSITE" id="PS50023"/>
    </source>
</evidence>
<feature type="domain" description="PDZ" evidence="7">
    <location>
        <begin position="935"/>
        <end position="1016"/>
    </location>
</feature>
<dbReference type="InterPro" id="IPR036034">
    <property type="entry name" value="PDZ_sf"/>
</dbReference>
<dbReference type="PROSITE" id="PS50106">
    <property type="entry name" value="PDZ"/>
    <property type="match status" value="1"/>
</dbReference>
<keyword evidence="2 4" id="KW-0862">Zinc</keyword>
<evidence type="ECO:0000313" key="8">
    <source>
        <dbReference type="Ensembl" id="ENSANIP00000003256.1"/>
    </source>
</evidence>
<name>A0A8B9M5W6_9AVES</name>